<protein>
    <submittedName>
        <fullName evidence="7">Uncharacterized protein</fullName>
    </submittedName>
</protein>
<keyword evidence="4 6" id="KW-1133">Transmembrane helix</keyword>
<dbReference type="STRING" id="37927.SA2016_0672"/>
<feature type="transmembrane region" description="Helical" evidence="6">
    <location>
        <begin position="38"/>
        <end position="56"/>
    </location>
</feature>
<dbReference type="KEGG" id="satk:SA2016_0672"/>
<reference evidence="7 8" key="1">
    <citation type="submission" date="2016-02" db="EMBL/GenBank/DDBJ databases">
        <title>Complete genome of Sinomonas atrocyanea KCTC 3377.</title>
        <authorList>
            <person name="Kim K.M."/>
        </authorList>
    </citation>
    <scope>NUCLEOTIDE SEQUENCE [LARGE SCALE GENOMIC DNA]</scope>
    <source>
        <strain evidence="7 8">KCTC 3377</strain>
    </source>
</reference>
<feature type="transmembrane region" description="Helical" evidence="6">
    <location>
        <begin position="6"/>
        <end position="26"/>
    </location>
</feature>
<evidence type="ECO:0000256" key="6">
    <source>
        <dbReference type="SAM" id="Phobius"/>
    </source>
</evidence>
<keyword evidence="3 6" id="KW-0812">Transmembrane</keyword>
<dbReference type="Pfam" id="PF04066">
    <property type="entry name" value="MrpF_PhaF"/>
    <property type="match status" value="1"/>
</dbReference>
<keyword evidence="8" id="KW-1185">Reference proteome</keyword>
<accession>A0A127A132</accession>
<evidence type="ECO:0000313" key="8">
    <source>
        <dbReference type="Proteomes" id="UP000070134"/>
    </source>
</evidence>
<dbReference type="Proteomes" id="UP000070134">
    <property type="component" value="Chromosome"/>
</dbReference>
<gene>
    <name evidence="7" type="ORF">SA2016_0672</name>
</gene>
<evidence type="ECO:0000256" key="4">
    <source>
        <dbReference type="ARBA" id="ARBA00022989"/>
    </source>
</evidence>
<evidence type="ECO:0000256" key="1">
    <source>
        <dbReference type="ARBA" id="ARBA00004651"/>
    </source>
</evidence>
<feature type="transmembrane region" description="Helical" evidence="6">
    <location>
        <begin position="62"/>
        <end position="80"/>
    </location>
</feature>
<dbReference type="GO" id="GO:0005886">
    <property type="term" value="C:plasma membrane"/>
    <property type="evidence" value="ECO:0007669"/>
    <property type="project" value="UniProtKB-SubCell"/>
</dbReference>
<comment type="subcellular location">
    <subcellularLocation>
        <location evidence="1">Cell membrane</location>
        <topology evidence="1">Multi-pass membrane protein</topology>
    </subcellularLocation>
</comment>
<evidence type="ECO:0000256" key="3">
    <source>
        <dbReference type="ARBA" id="ARBA00022692"/>
    </source>
</evidence>
<proteinExistence type="predicted"/>
<name>A0A127A132_9MICC</name>
<evidence type="ECO:0000313" key="7">
    <source>
        <dbReference type="EMBL" id="AMM31362.1"/>
    </source>
</evidence>
<dbReference type="EMBL" id="CP014518">
    <property type="protein sequence ID" value="AMM31362.1"/>
    <property type="molecule type" value="Genomic_DNA"/>
</dbReference>
<evidence type="ECO:0000256" key="5">
    <source>
        <dbReference type="ARBA" id="ARBA00023136"/>
    </source>
</evidence>
<keyword evidence="5 6" id="KW-0472">Membrane</keyword>
<dbReference type="GO" id="GO:0015075">
    <property type="term" value="F:monoatomic ion transmembrane transporter activity"/>
    <property type="evidence" value="ECO:0007669"/>
    <property type="project" value="InterPro"/>
</dbReference>
<sequence>MSSEALWAGAALAFLVVGVAPGLLLCARGTAIARLVGLELLGASAILAMIALSAAVNQSSYLIVPLVLAVLTATGTLVYTRLLTPEAAAAGEAGPGADGRASGGAGGQ</sequence>
<evidence type="ECO:0000256" key="2">
    <source>
        <dbReference type="ARBA" id="ARBA00022475"/>
    </source>
</evidence>
<keyword evidence="2" id="KW-1003">Cell membrane</keyword>
<dbReference type="AlphaFoldDB" id="A0A127A132"/>
<organism evidence="7 8">
    <name type="scientific">Sinomonas atrocyanea</name>
    <dbReference type="NCBI Taxonomy" id="37927"/>
    <lineage>
        <taxon>Bacteria</taxon>
        <taxon>Bacillati</taxon>
        <taxon>Actinomycetota</taxon>
        <taxon>Actinomycetes</taxon>
        <taxon>Micrococcales</taxon>
        <taxon>Micrococcaceae</taxon>
        <taxon>Sinomonas</taxon>
    </lineage>
</organism>
<dbReference type="RefSeq" id="WP_141305529.1">
    <property type="nucleotide sequence ID" value="NZ_BJMO01000022.1"/>
</dbReference>
<dbReference type="InterPro" id="IPR007208">
    <property type="entry name" value="MrpF/PhaF-like"/>
</dbReference>